<evidence type="ECO:0000256" key="1">
    <source>
        <dbReference type="SAM" id="MobiDB-lite"/>
    </source>
</evidence>
<name>A0ABN8USB9_STRGL</name>
<proteinExistence type="predicted"/>
<feature type="region of interest" description="Disordered" evidence="1">
    <location>
        <begin position="1"/>
        <end position="37"/>
    </location>
</feature>
<protein>
    <submittedName>
        <fullName evidence="2">Uncharacterized protein</fullName>
    </submittedName>
</protein>
<organism evidence="2 3">
    <name type="scientific">Streptomyces globisporus</name>
    <dbReference type="NCBI Taxonomy" id="1908"/>
    <lineage>
        <taxon>Bacteria</taxon>
        <taxon>Bacillati</taxon>
        <taxon>Actinomycetota</taxon>
        <taxon>Actinomycetes</taxon>
        <taxon>Kitasatosporales</taxon>
        <taxon>Streptomycetaceae</taxon>
        <taxon>Streptomyces</taxon>
    </lineage>
</organism>
<comment type="caution">
    <text evidence="2">The sequence shown here is derived from an EMBL/GenBank/DDBJ whole genome shotgun (WGS) entry which is preliminary data.</text>
</comment>
<keyword evidence="3" id="KW-1185">Reference proteome</keyword>
<accession>A0ABN8USB9</accession>
<sequence>MDNGLPVGHRAGEDATQDPQGAAMTTPGPPKTRRSTW</sequence>
<evidence type="ECO:0000313" key="3">
    <source>
        <dbReference type="Proteomes" id="UP001154015"/>
    </source>
</evidence>
<reference evidence="2" key="1">
    <citation type="submission" date="2022-03" db="EMBL/GenBank/DDBJ databases">
        <authorList>
            <person name="Leyn A S."/>
        </authorList>
    </citation>
    <scope>NUCLEOTIDE SEQUENCE</scope>
    <source>
        <strain evidence="2">Streptomyces globisporus 4-3</strain>
    </source>
</reference>
<evidence type="ECO:0000313" key="2">
    <source>
        <dbReference type="EMBL" id="CAH9413102.1"/>
    </source>
</evidence>
<gene>
    <name evidence="2" type="ORF">SGL43_00095</name>
</gene>
<dbReference type="Proteomes" id="UP001154015">
    <property type="component" value="Unassembled WGS sequence"/>
</dbReference>
<dbReference type="EMBL" id="CAKXYP010000001">
    <property type="protein sequence ID" value="CAH9413102.1"/>
    <property type="molecule type" value="Genomic_DNA"/>
</dbReference>